<dbReference type="EMBL" id="JUIW01000008">
    <property type="protein sequence ID" value="RYJ42044.1"/>
    <property type="molecule type" value="Genomic_DNA"/>
</dbReference>
<dbReference type="OrthoDB" id="1186626at2"/>
<gene>
    <name evidence="3" type="ORF">NU09_2448</name>
</gene>
<feature type="coiled-coil region" evidence="1">
    <location>
        <begin position="266"/>
        <end position="293"/>
    </location>
</feature>
<evidence type="ECO:0000256" key="1">
    <source>
        <dbReference type="SAM" id="Coils"/>
    </source>
</evidence>
<keyword evidence="2" id="KW-0812">Transmembrane</keyword>
<keyword evidence="1" id="KW-0175">Coiled coil</keyword>
<keyword evidence="2" id="KW-1133">Transmembrane helix</keyword>
<keyword evidence="2" id="KW-0472">Membrane</keyword>
<feature type="transmembrane region" description="Helical" evidence="2">
    <location>
        <begin position="233"/>
        <end position="253"/>
    </location>
</feature>
<protein>
    <submittedName>
        <fullName evidence="3">Putative bacterial general secretion pathway protein</fullName>
    </submittedName>
</protein>
<accession>A0A444W860</accession>
<reference evidence="3 4" key="1">
    <citation type="submission" date="2014-12" db="EMBL/GenBank/DDBJ databases">
        <title>Genome sequence of Flavobacterium beibuense RSKm HC5.</title>
        <authorList>
            <person name="Kim J.F."/>
            <person name="Song J.Y."/>
            <person name="Kwak M.-J."/>
            <person name="Lee S.-W."/>
        </authorList>
    </citation>
    <scope>NUCLEOTIDE SEQUENCE [LARGE SCALE GENOMIC DNA]</scope>
    <source>
        <strain evidence="3 4">RSKm HC5</strain>
    </source>
</reference>
<organism evidence="3 4">
    <name type="scientific">Flavobacterium beibuense</name>
    <dbReference type="NCBI Taxonomy" id="657326"/>
    <lineage>
        <taxon>Bacteria</taxon>
        <taxon>Pseudomonadati</taxon>
        <taxon>Bacteroidota</taxon>
        <taxon>Flavobacteriia</taxon>
        <taxon>Flavobacteriales</taxon>
        <taxon>Flavobacteriaceae</taxon>
        <taxon>Flavobacterium</taxon>
    </lineage>
</organism>
<name>A0A444W860_9FLAO</name>
<keyword evidence="4" id="KW-1185">Reference proteome</keyword>
<evidence type="ECO:0000256" key="2">
    <source>
        <dbReference type="SAM" id="Phobius"/>
    </source>
</evidence>
<evidence type="ECO:0000313" key="3">
    <source>
        <dbReference type="EMBL" id="RYJ42044.1"/>
    </source>
</evidence>
<dbReference type="AlphaFoldDB" id="A0A444W860"/>
<dbReference type="Proteomes" id="UP000289775">
    <property type="component" value="Unassembled WGS sequence"/>
</dbReference>
<sequence length="391" mass="44278">MAAFLENIILGKKRMGIEIFSIANQDYYAFIQTEEKKKELAITKNETATTIDSFIKEAGKSPVSLVINNNQVLQKQVEGNDANDKKLLHKAFPNINLDEFYYEIVRLKYNSIIAICRKSYINELLDSFKELRIYSISLGICPIGTLLHFSLPETLSTNTQTLTLEGEYSPNTELNRDYDINGLRVNNKYLLAFSGILKLILNPAANTGNCIALSNDIAFENRQKAIFEKGIKGGLITILGVLLINFFAFSYYFDKSNSIKETIALNKVSIENITKARERVKNKEEKVEDITSQSLSKSSYIINELTKDLPSSILLTEINYAPLEKKIKDEEAVIITDNIILVSGNTIDNEAFTSWVSLTEKMDWVEKATIVSFGKNKENRTEFELKIITKQ</sequence>
<comment type="caution">
    <text evidence="3">The sequence shown here is derived from an EMBL/GenBank/DDBJ whole genome shotgun (WGS) entry which is preliminary data.</text>
</comment>
<dbReference type="RefSeq" id="WP_129751551.1">
    <property type="nucleotide sequence ID" value="NZ_JUIW01000008.1"/>
</dbReference>
<evidence type="ECO:0000313" key="4">
    <source>
        <dbReference type="Proteomes" id="UP000289775"/>
    </source>
</evidence>
<proteinExistence type="predicted"/>